<dbReference type="Pfam" id="PF01136">
    <property type="entry name" value="Peptidase_U32"/>
    <property type="match status" value="2"/>
</dbReference>
<accession>A0A8J7SJK2</accession>
<evidence type="ECO:0000313" key="3">
    <source>
        <dbReference type="Proteomes" id="UP000624703"/>
    </source>
</evidence>
<sequence>MSSDRQPHHMSPELLSPAGNWDCARAAVANGADAIFFGLPKFNARLRADNFTEADLPELMDFLHSHGVRGFVTMNTLIFTNELKAAEAQLKLLAESNVDAIIVQDFGLARLARTVAPSLEIHASTQMTITSPEGLDFADALFKLDRAVLARELSLREIKKFGPAESVPIEVFVHGALCVAYSGQCLTSESLGQRSANRGECAQACRMNYELVVDGETKEMGDTRYLLSPQDLAAVDVVPQLVKMGVVSYKIEGRLKSPEYVAAVTRVYRKAIDAAAADLPSPITDEDRYTLEMVFSRGLSTGWLEGTNHPKLTHGKFGKKRGAYVGTVTKVDYERVELELESKVPLRAGDGVVFDAGEDRNKEQGARIWQVDGNTMVFHHQKSGLDWKRIKPGQKIWKTDDPKLNAKVRSWWKNVKLEPQRDGLQITIIGSAGQPMKLSCHGITVESSEKLEAAQNRPLNDETLAKQLGRLGGTDYQLAGIDNQLQGDVIMPLSALNRLRRALVEALDKQGPIAKNEPAKAQPTGTLAELMPKREDRPKEPTELTVLCRNMEQIDTCLAANVTTLYADFMDIRLYKDVVQRVRDYNAEHGTNSTIHLATPRIQKAGEHGYFKLIERAAPDGVLIRNLGAIEYFKNKDEFYRTGDFSLNCANPITADILKKEGKLHHLTVSYDLNITQVLNLLYGCPQDWFELTLHQHMPMFHMEHCVFCTFLSEGKSFLDCGYPCEKHKVQIRDRVGELHTLTADVGCRNTLFNSKAQTGARYFEQMRATGLKRFRIDLLNEDAAEAAEVITAYRELFANPVDGAKLWHQLNAMEKLGVTEGTLEVR</sequence>
<evidence type="ECO:0000313" key="2">
    <source>
        <dbReference type="EMBL" id="MBK1792210.1"/>
    </source>
</evidence>
<evidence type="ECO:0000259" key="1">
    <source>
        <dbReference type="Pfam" id="PF12392"/>
    </source>
</evidence>
<dbReference type="EMBL" id="JAENIM010000044">
    <property type="protein sequence ID" value="MBK1792210.1"/>
    <property type="molecule type" value="Genomic_DNA"/>
</dbReference>
<reference evidence="2" key="1">
    <citation type="submission" date="2021-01" db="EMBL/GenBank/DDBJ databases">
        <title>Modified the classification status of verrucomicrobia.</title>
        <authorList>
            <person name="Feng X."/>
        </authorList>
    </citation>
    <scope>NUCLEOTIDE SEQUENCE</scope>
    <source>
        <strain evidence="2">_KCTC 22039</strain>
    </source>
</reference>
<dbReference type="InterPro" id="IPR051454">
    <property type="entry name" value="RNA/ubiquinone_mod_enzymes"/>
</dbReference>
<dbReference type="RefSeq" id="WP_200312225.1">
    <property type="nucleotide sequence ID" value="NZ_JAENIM010000044.1"/>
</dbReference>
<comment type="caution">
    <text evidence="2">The sequence shown here is derived from an EMBL/GenBank/DDBJ whole genome shotgun (WGS) entry which is preliminary data.</text>
</comment>
<feature type="domain" description="Peptidase U32 collagenase" evidence="1">
    <location>
        <begin position="396"/>
        <end position="510"/>
    </location>
</feature>
<dbReference type="Pfam" id="PF12392">
    <property type="entry name" value="DUF3656"/>
    <property type="match status" value="1"/>
</dbReference>
<keyword evidence="3" id="KW-1185">Reference proteome</keyword>
<dbReference type="PANTHER" id="PTHR30217">
    <property type="entry name" value="PEPTIDASE U32 FAMILY"/>
    <property type="match status" value="1"/>
</dbReference>
<dbReference type="AlphaFoldDB" id="A0A8J7SJK2"/>
<organism evidence="2 3">
    <name type="scientific">Persicirhabdus sediminis</name>
    <dbReference type="NCBI Taxonomy" id="454144"/>
    <lineage>
        <taxon>Bacteria</taxon>
        <taxon>Pseudomonadati</taxon>
        <taxon>Verrucomicrobiota</taxon>
        <taxon>Verrucomicrobiia</taxon>
        <taxon>Verrucomicrobiales</taxon>
        <taxon>Verrucomicrobiaceae</taxon>
        <taxon>Persicirhabdus</taxon>
    </lineage>
</organism>
<dbReference type="InterPro" id="IPR020988">
    <property type="entry name" value="Pept_U32_collagenase"/>
</dbReference>
<dbReference type="Proteomes" id="UP000624703">
    <property type="component" value="Unassembled WGS sequence"/>
</dbReference>
<name>A0A8J7SJK2_9BACT</name>
<protein>
    <submittedName>
        <fullName evidence="2">U32 family peptidase</fullName>
    </submittedName>
</protein>
<gene>
    <name evidence="2" type="ORF">JIN82_13695</name>
</gene>
<dbReference type="PANTHER" id="PTHR30217:SF10">
    <property type="entry name" value="23S RRNA 5-HYDROXYCYTIDINE C2501 SYNTHASE"/>
    <property type="match status" value="1"/>
</dbReference>
<proteinExistence type="predicted"/>
<dbReference type="InterPro" id="IPR001539">
    <property type="entry name" value="Peptidase_U32"/>
</dbReference>